<dbReference type="InterPro" id="IPR011009">
    <property type="entry name" value="Kinase-like_dom_sf"/>
</dbReference>
<evidence type="ECO:0000256" key="2">
    <source>
        <dbReference type="SAM" id="MobiDB-lite"/>
    </source>
</evidence>
<evidence type="ECO:0000256" key="1">
    <source>
        <dbReference type="SAM" id="Coils"/>
    </source>
</evidence>
<reference evidence="4 5" key="1">
    <citation type="submission" date="2019-12" db="EMBL/GenBank/DDBJ databases">
        <title>Draft genome sequence of the ascomycete Xylaria multiplex DSM 110363.</title>
        <authorList>
            <person name="Buettner E."/>
            <person name="Kellner H."/>
        </authorList>
    </citation>
    <scope>NUCLEOTIDE SEQUENCE [LARGE SCALE GENOMIC DNA]</scope>
    <source>
        <strain evidence="4 5">DSM 110363</strain>
    </source>
</reference>
<evidence type="ECO:0000313" key="4">
    <source>
        <dbReference type="EMBL" id="KAF2970051.1"/>
    </source>
</evidence>
<feature type="region of interest" description="Disordered" evidence="2">
    <location>
        <begin position="360"/>
        <end position="382"/>
    </location>
</feature>
<feature type="domain" description="Protein kinase" evidence="3">
    <location>
        <begin position="26"/>
        <end position="348"/>
    </location>
</feature>
<dbReference type="EMBL" id="WUBL01000028">
    <property type="protein sequence ID" value="KAF2970051.1"/>
    <property type="molecule type" value="Genomic_DNA"/>
</dbReference>
<dbReference type="OrthoDB" id="5125733at2759"/>
<dbReference type="SUPFAM" id="SSF56112">
    <property type="entry name" value="Protein kinase-like (PK-like)"/>
    <property type="match status" value="1"/>
</dbReference>
<feature type="coiled-coil region" evidence="1">
    <location>
        <begin position="289"/>
        <end position="316"/>
    </location>
</feature>
<dbReference type="AlphaFoldDB" id="A0A7C8MUT9"/>
<dbReference type="InterPro" id="IPR008271">
    <property type="entry name" value="Ser/Thr_kinase_AS"/>
</dbReference>
<dbReference type="PROSITE" id="PS50011">
    <property type="entry name" value="PROTEIN_KINASE_DOM"/>
    <property type="match status" value="1"/>
</dbReference>
<dbReference type="PANTHER" id="PTHR24359">
    <property type="entry name" value="SERINE/THREONINE-PROTEIN KINASE SBK1"/>
    <property type="match status" value="1"/>
</dbReference>
<protein>
    <recommendedName>
        <fullName evidence="3">Protein kinase domain-containing protein</fullName>
    </recommendedName>
</protein>
<dbReference type="SMART" id="SM00220">
    <property type="entry name" value="S_TKc"/>
    <property type="match status" value="1"/>
</dbReference>
<dbReference type="Proteomes" id="UP000481858">
    <property type="component" value="Unassembled WGS sequence"/>
</dbReference>
<dbReference type="InterPro" id="IPR000719">
    <property type="entry name" value="Prot_kinase_dom"/>
</dbReference>
<dbReference type="Pfam" id="PF00069">
    <property type="entry name" value="Pkinase"/>
    <property type="match status" value="1"/>
</dbReference>
<keyword evidence="1" id="KW-0175">Coiled coil</keyword>
<evidence type="ECO:0000259" key="3">
    <source>
        <dbReference type="PROSITE" id="PS50011"/>
    </source>
</evidence>
<dbReference type="InParanoid" id="A0A7C8MUT9"/>
<proteinExistence type="predicted"/>
<dbReference type="PANTHER" id="PTHR24359:SF1">
    <property type="entry name" value="INHIBITOR OF NUCLEAR FACTOR KAPPA-B KINASE EPSILON SUBUNIT HOMOLOG 1-RELATED"/>
    <property type="match status" value="1"/>
</dbReference>
<dbReference type="GO" id="GO:0005524">
    <property type="term" value="F:ATP binding"/>
    <property type="evidence" value="ECO:0007669"/>
    <property type="project" value="InterPro"/>
</dbReference>
<gene>
    <name evidence="4" type="ORF">GQX73_g3565</name>
</gene>
<name>A0A7C8MUT9_9PEZI</name>
<accession>A0A7C8MUT9</accession>
<keyword evidence="5" id="KW-1185">Reference proteome</keyword>
<comment type="caution">
    <text evidence="4">The sequence shown here is derived from an EMBL/GenBank/DDBJ whole genome shotgun (WGS) entry which is preliminary data.</text>
</comment>
<dbReference type="Gene3D" id="1.10.510.10">
    <property type="entry name" value="Transferase(Phosphotransferase) domain 1"/>
    <property type="match status" value="1"/>
</dbReference>
<dbReference type="PROSITE" id="PS00108">
    <property type="entry name" value="PROTEIN_KINASE_ST"/>
    <property type="match status" value="1"/>
</dbReference>
<organism evidence="4 5">
    <name type="scientific">Xylaria multiplex</name>
    <dbReference type="NCBI Taxonomy" id="323545"/>
    <lineage>
        <taxon>Eukaryota</taxon>
        <taxon>Fungi</taxon>
        <taxon>Dikarya</taxon>
        <taxon>Ascomycota</taxon>
        <taxon>Pezizomycotina</taxon>
        <taxon>Sordariomycetes</taxon>
        <taxon>Xylariomycetidae</taxon>
        <taxon>Xylariales</taxon>
        <taxon>Xylariaceae</taxon>
        <taxon>Xylaria</taxon>
    </lineage>
</organism>
<dbReference type="CDD" id="cd00180">
    <property type="entry name" value="PKc"/>
    <property type="match status" value="1"/>
</dbReference>
<dbReference type="GO" id="GO:0004674">
    <property type="term" value="F:protein serine/threonine kinase activity"/>
    <property type="evidence" value="ECO:0007669"/>
    <property type="project" value="TreeGrafter"/>
</dbReference>
<evidence type="ECO:0000313" key="5">
    <source>
        <dbReference type="Proteomes" id="UP000481858"/>
    </source>
</evidence>
<sequence length="403" mass="45935">MFGNAFLDGKTFRYELEPEQPLPFKPLDSTDGESGHVGSVYRIAIPSSHFGEPNVDGYHEVALKPLFMPGGPEKDMFFEREREMLEKMRELQHPHLIQAHLTYRRGKDMGFMFPYAHGGNLASFWENHNPFGDPDSKPSLSFVSWALIQMKGLAHGLKELHDAKMRHGDIKPQNILFFERTEPRRKDLVIADVGLAKYYALYTHRWDYPRAVQFGSRRYEPPDVQRQTVPEGEAREVPHSRKYDLWSLGCVLLEFLIWLDSGSKGFMAFLSASGANRIGARFWQGQSVRQEIIESMSNLEHRLREKGQEYRALTEVLDLVQKRLLVEVDERADSASLFNEIEEIESRFSSGFTDIPSFPPQFPLRGGNDADDTAPNPAAPPRNVGVTLDSVSQGILTQMIYST</sequence>